<accession>A0A1I3GJY2</accession>
<feature type="domain" description="Translocation and assembly module TamB C-terminal" evidence="6">
    <location>
        <begin position="1182"/>
        <end position="1628"/>
    </location>
</feature>
<organism evidence="7 8">
    <name type="scientific">Halpernia frigidisoli</name>
    <dbReference type="NCBI Taxonomy" id="1125876"/>
    <lineage>
        <taxon>Bacteria</taxon>
        <taxon>Pseudomonadati</taxon>
        <taxon>Bacteroidota</taxon>
        <taxon>Flavobacteriia</taxon>
        <taxon>Flavobacteriales</taxon>
        <taxon>Weeksellaceae</taxon>
        <taxon>Chryseobacterium group</taxon>
        <taxon>Halpernia</taxon>
    </lineage>
</organism>
<keyword evidence="3 5" id="KW-1133">Transmembrane helix</keyword>
<evidence type="ECO:0000256" key="4">
    <source>
        <dbReference type="ARBA" id="ARBA00023136"/>
    </source>
</evidence>
<dbReference type="InterPro" id="IPR008023">
    <property type="entry name" value="DUF748"/>
</dbReference>
<dbReference type="STRING" id="1125876.SAMN05443292_1883"/>
<dbReference type="GO" id="GO:0005886">
    <property type="term" value="C:plasma membrane"/>
    <property type="evidence" value="ECO:0007669"/>
    <property type="project" value="InterPro"/>
</dbReference>
<evidence type="ECO:0000259" key="6">
    <source>
        <dbReference type="Pfam" id="PF04357"/>
    </source>
</evidence>
<evidence type="ECO:0000256" key="1">
    <source>
        <dbReference type="ARBA" id="ARBA00004167"/>
    </source>
</evidence>
<sequence>MKIFNKILKYTGYFLAFLIVLIVVVILSLRIPAVQNFAKGKLVTYLEDKIHTKVSLESVYIGFPNSIVMKNLYLEGQKKDTLLYAKSADVGINLPKLLKSTADITSVDLQTVRANVVRNKNGSFNFDYILNAFATKDEEKTPSKPFIISLDKIKLTDIGVNFKDNQANNDINFYVKSFDTRVKTFDLQKNNYAVNNINVDGLKLKLKQGLIEEVGKKVVEKVDSLNEKAPMKLALNELNLTNFDIDYGDENSKTFAKIKFKELSSKIKNIDLQNNSYNVGNLNLKGANIDAKLFSAAVKAASKGKGVPEPEVTKGKSLGLLLNKLVLDDVKVVYDNTATKRMSRGIDFNHLNFSKMNLEVRNFKMKNSTFAGTVNSAEIQEKSGLNIQEFRTDFVYNEKQAFLKDLYLQTPKTVLRDELVLNYNSLEQLTANPGAIKISANIKNSKVGFSDILILAQALRNTAPFNKYPNAVLNLDTRLNGTVNNLNIQSLRVSGLDQMKVIASGNIRNAMQPDKLFYDLKIGELSSSAKTIFNLIPKGTIPSNIALPSFFKISGLAKGTTKNVNTNLKITTTLGNAAVKALVDMRLKNREKYDVVANLQNLKIGQIIKNKDVGPFTGNINVKGQSFDPNSANAVFSGNVNSAVYKNYNYRNMALNGKINRGAYQINLDSKDPNANLKLYAAGNLNNTKAIKVNGSIIKVDLNKLGFYKDPLILAGKIDGDFTNLDPNALNGYLHLDDFAVSDTKDVYPLQQINLTAVSNETGNQLLLKSQIADLELNGKYKLTEILASLQQTLNQYYEFQKPSAQKLKITPNQYFDFTGKIKDDKIIRKFVPELTSFEPITISGNYAADTQKLNVKGEIPTVIYGKNSVKNATLNINNQGNALVYDVNLAEFKNDNLALQKVQLQGDVQNNIITYNATTKDEKDVTKFLIAGKLQNEGDVSRLSLNPDGLKLNYDNWQVAPDNVVEFGKNGINAQNFILSNNGSSIKLQSENTSPNSPLNVTLTNFKIETITELIKKDSLLAKGNINGTAQVRDFSKNMTFTSDINISDLVVYGSPIGNMAVKVKNISPKVLQADINLSGNDNDLKLFGTYNTEASSLDMNLDMNRLQMKSVQGFSLNAIENAEGFLSGNLKISGTTKTPQVLGAVKFNDVGLGITKLGSKFKNINDEIRFTNQGINFDKFKIKDDSGNPFVIDGDILTQTYTDFKFNLDLNANDFKVVDSEKKEDKLLYGILAVDADLQVRGNLDLPKVSGKLAVTDKTDFTFVLPQSSPQLQAREGIVEFIDQDQIALQNTLKADSLTSQTAIKGLDVNINIEVNKEAKTSIVIDKANGDFIALQGEAQLTAGVDPSGKTTLVGVYTVEKGAYELSVSVLKRKFEIQKGSTITWTGEPTAARLDITANYKTKAAPYDLVAQQLGAAVPASTMNQFKQQIPFNTLLILKGELLKPQITFDITTDENNTSVSSEVTDAVTQKLTELKRDEGELNKQVFALLLLNRFVGENPFESTGGLSTATIAKQSVSKILSQQLNNLAGDLIGGVQLNFDLQSTEDYSTGTQNDRTDLNIGLSKSFLDDRLKVTVGNSFGVEGDARANEKTSNIAGDLTVDYALSKDGRYALRAYRKNEYQVALQGQIIETGVGFIITLDYNKFREIFEKQKKNRDQKNKVKKSSK</sequence>
<dbReference type="PANTHER" id="PTHR36985:SF1">
    <property type="entry name" value="TRANSLOCATION AND ASSEMBLY MODULE SUBUNIT TAMB"/>
    <property type="match status" value="1"/>
</dbReference>
<evidence type="ECO:0000256" key="5">
    <source>
        <dbReference type="SAM" id="Phobius"/>
    </source>
</evidence>
<dbReference type="PANTHER" id="PTHR36985">
    <property type="entry name" value="TRANSLOCATION AND ASSEMBLY MODULE SUBUNIT TAMB"/>
    <property type="match status" value="1"/>
</dbReference>
<keyword evidence="8" id="KW-1185">Reference proteome</keyword>
<dbReference type="Proteomes" id="UP000198931">
    <property type="component" value="Unassembled WGS sequence"/>
</dbReference>
<evidence type="ECO:0000256" key="3">
    <source>
        <dbReference type="ARBA" id="ARBA00022989"/>
    </source>
</evidence>
<dbReference type="Pfam" id="PF04357">
    <property type="entry name" value="TamB"/>
    <property type="match status" value="1"/>
</dbReference>
<keyword evidence="4 5" id="KW-0472">Membrane</keyword>
<dbReference type="InterPro" id="IPR007452">
    <property type="entry name" value="TamB_C"/>
</dbReference>
<evidence type="ECO:0000313" key="8">
    <source>
        <dbReference type="Proteomes" id="UP000198931"/>
    </source>
</evidence>
<dbReference type="GO" id="GO:0009306">
    <property type="term" value="P:protein secretion"/>
    <property type="evidence" value="ECO:0007669"/>
    <property type="project" value="InterPro"/>
</dbReference>
<name>A0A1I3GJY2_9FLAO</name>
<proteinExistence type="predicted"/>
<reference evidence="7 8" key="1">
    <citation type="submission" date="2016-10" db="EMBL/GenBank/DDBJ databases">
        <authorList>
            <person name="de Groot N.N."/>
        </authorList>
    </citation>
    <scope>NUCLEOTIDE SEQUENCE [LARGE SCALE GENOMIC DNA]</scope>
    <source>
        <strain evidence="7 8">DSM 26000</strain>
    </source>
</reference>
<comment type="subcellular location">
    <subcellularLocation>
        <location evidence="1">Membrane</location>
        <topology evidence="1">Single-pass membrane protein</topology>
    </subcellularLocation>
</comment>
<gene>
    <name evidence="7" type="ORF">SAMN05443292_1883</name>
</gene>
<keyword evidence="2 5" id="KW-0812">Transmembrane</keyword>
<dbReference type="EMBL" id="FOQT01000003">
    <property type="protein sequence ID" value="SFI23733.1"/>
    <property type="molecule type" value="Genomic_DNA"/>
</dbReference>
<feature type="transmembrane region" description="Helical" evidence="5">
    <location>
        <begin position="12"/>
        <end position="31"/>
    </location>
</feature>
<evidence type="ECO:0000313" key="7">
    <source>
        <dbReference type="EMBL" id="SFI23733.1"/>
    </source>
</evidence>
<dbReference type="Pfam" id="PF05359">
    <property type="entry name" value="DUF748"/>
    <property type="match status" value="1"/>
</dbReference>
<protein>
    <recommendedName>
        <fullName evidence="6">Translocation and assembly module TamB C-terminal domain-containing protein</fullName>
    </recommendedName>
</protein>
<evidence type="ECO:0000256" key="2">
    <source>
        <dbReference type="ARBA" id="ARBA00022692"/>
    </source>
</evidence>